<proteinExistence type="predicted"/>
<name>A0A3M2L4B0_9NOCA</name>
<dbReference type="AlphaFoldDB" id="A0A3M2L4B0"/>
<organism evidence="1 2">
    <name type="scientific">Nocardia stercoris</name>
    <dbReference type="NCBI Taxonomy" id="2483361"/>
    <lineage>
        <taxon>Bacteria</taxon>
        <taxon>Bacillati</taxon>
        <taxon>Actinomycetota</taxon>
        <taxon>Actinomycetes</taxon>
        <taxon>Mycobacteriales</taxon>
        <taxon>Nocardiaceae</taxon>
        <taxon>Nocardia</taxon>
    </lineage>
</organism>
<evidence type="ECO:0000313" key="2">
    <source>
        <dbReference type="Proteomes" id="UP000279275"/>
    </source>
</evidence>
<evidence type="ECO:0000313" key="1">
    <source>
        <dbReference type="EMBL" id="RMI32214.1"/>
    </source>
</evidence>
<dbReference type="Proteomes" id="UP000279275">
    <property type="component" value="Unassembled WGS sequence"/>
</dbReference>
<protein>
    <submittedName>
        <fullName evidence="1">Uncharacterized protein</fullName>
    </submittedName>
</protein>
<keyword evidence="2" id="KW-1185">Reference proteome</keyword>
<reference evidence="1 2" key="1">
    <citation type="submission" date="2018-10" db="EMBL/GenBank/DDBJ databases">
        <title>Isolation from cow dung.</title>
        <authorList>
            <person name="Ling L."/>
        </authorList>
    </citation>
    <scope>NUCLEOTIDE SEQUENCE [LARGE SCALE GENOMIC DNA]</scope>
    <source>
        <strain evidence="1 2">NEAU-LL90</strain>
    </source>
</reference>
<dbReference type="EMBL" id="RFFH01000005">
    <property type="protein sequence ID" value="RMI32214.1"/>
    <property type="molecule type" value="Genomic_DNA"/>
</dbReference>
<dbReference type="OrthoDB" id="4350139at2"/>
<sequence length="268" mass="29944">MTLDRRACTVLTLRPGDDIRFATNRFHDTWHILSDLRGARALGRLLWGLAFQSRPGTLLVIDRSHLDTDPFDGGAADPIVLVPSDVTVLTRQAAADLARRLPLRIPSEGTVRWQTHGLDKATTERRAWRALGPDVDRYGGDYWQLCTPAPGWNRVERRNGSIVLAAGAAELRSWAIQVAMLGESWWHGSDYVYLDEDSGRCAANGEVQIFRQYRRMVTAAHRARTDFVARHGREPQAPDLPALWAEASRLRRNSIPAVPARAVRAVAV</sequence>
<accession>A0A3M2L4B0</accession>
<gene>
    <name evidence="1" type="ORF">EBN03_14535</name>
</gene>
<dbReference type="RefSeq" id="WP_122188556.1">
    <property type="nucleotide sequence ID" value="NZ_RFFH01000005.1"/>
</dbReference>
<comment type="caution">
    <text evidence="1">The sequence shown here is derived from an EMBL/GenBank/DDBJ whole genome shotgun (WGS) entry which is preliminary data.</text>
</comment>